<feature type="compositionally biased region" description="Pro residues" evidence="1">
    <location>
        <begin position="174"/>
        <end position="188"/>
    </location>
</feature>
<name>A0ABU6CGW9_9ACTN</name>
<reference evidence="3 4" key="1">
    <citation type="submission" date="2022-10" db="EMBL/GenBank/DDBJ databases">
        <authorList>
            <person name="Xie J."/>
            <person name="Shen N."/>
        </authorList>
    </citation>
    <scope>NUCLEOTIDE SEQUENCE [LARGE SCALE GENOMIC DNA]</scope>
    <source>
        <strain evidence="3 4">DSM 41681</strain>
    </source>
</reference>
<dbReference type="Pfam" id="PF12770">
    <property type="entry name" value="CHAT"/>
    <property type="match status" value="1"/>
</dbReference>
<organism evidence="3 4">
    <name type="scientific">Streptomyces kunmingensis</name>
    <dbReference type="NCBI Taxonomy" id="68225"/>
    <lineage>
        <taxon>Bacteria</taxon>
        <taxon>Bacillati</taxon>
        <taxon>Actinomycetota</taxon>
        <taxon>Actinomycetes</taxon>
        <taxon>Kitasatosporales</taxon>
        <taxon>Streptomycetaceae</taxon>
        <taxon>Streptomyces</taxon>
    </lineage>
</organism>
<proteinExistence type="predicted"/>
<dbReference type="InterPro" id="IPR011990">
    <property type="entry name" value="TPR-like_helical_dom_sf"/>
</dbReference>
<evidence type="ECO:0000256" key="1">
    <source>
        <dbReference type="SAM" id="MobiDB-lite"/>
    </source>
</evidence>
<protein>
    <submittedName>
        <fullName evidence="3">CHAT domain-containing protein</fullName>
    </submittedName>
</protein>
<comment type="caution">
    <text evidence="3">The sequence shown here is derived from an EMBL/GenBank/DDBJ whole genome shotgun (WGS) entry which is preliminary data.</text>
</comment>
<dbReference type="InterPro" id="IPR024983">
    <property type="entry name" value="CHAT_dom"/>
</dbReference>
<evidence type="ECO:0000313" key="3">
    <source>
        <dbReference type="EMBL" id="MEB3963882.1"/>
    </source>
</evidence>
<dbReference type="Gene3D" id="1.25.40.10">
    <property type="entry name" value="Tetratricopeptide repeat domain"/>
    <property type="match status" value="1"/>
</dbReference>
<feature type="domain" description="CHAT" evidence="2">
    <location>
        <begin position="1043"/>
        <end position="1352"/>
    </location>
</feature>
<accession>A0ABU6CGW9</accession>
<evidence type="ECO:0000259" key="2">
    <source>
        <dbReference type="Pfam" id="PF12770"/>
    </source>
</evidence>
<dbReference type="RefSeq" id="WP_324771605.1">
    <property type="nucleotide sequence ID" value="NZ_BAAATS010000005.1"/>
</dbReference>
<keyword evidence="4" id="KW-1185">Reference proteome</keyword>
<evidence type="ECO:0000313" key="4">
    <source>
        <dbReference type="Proteomes" id="UP001352223"/>
    </source>
</evidence>
<dbReference type="EMBL" id="JAOZYB010000296">
    <property type="protein sequence ID" value="MEB3963882.1"/>
    <property type="molecule type" value="Genomic_DNA"/>
</dbReference>
<feature type="region of interest" description="Disordered" evidence="1">
    <location>
        <begin position="166"/>
        <end position="193"/>
    </location>
</feature>
<gene>
    <name evidence="3" type="ORF">OKJ48_27125</name>
</gene>
<dbReference type="Proteomes" id="UP001352223">
    <property type="component" value="Unassembled WGS sequence"/>
</dbReference>
<sequence length="1353" mass="143412">MTAPTAATGPPGLAPGAGPVELIDHAEQLLELHDAQDRPEEAGVSWRGSRDALLRADELLVGQGGAVDPAELARCRFLLGLTLSVGYWQAVGGNADAYEVHDPLGTRETAIPLLAEARATLHPDDPEYATACVRVGLLLHARYEDALAAEDEDALAAEDEAGEGAFATEDDPAPEPSPPAPHFAPPDPSDLADAVAAFDDGVPRLDEVPHPGLIVAYGCALADRHDLDADPEDLRRARAALESVLDGLRPAGWEPAQDGAGSWADEADELETETRVRLIRLLDPAADTEDGAAAVEHLELLAATLPHEHHARIFAAGHLVDVYRERGGGRVGHADRPAYLAALRDLVRLVAPESPYRAQATALLGAALAEREESAGPGSRPTPVNEEAVGLLREALDELADDDGLRPTSHALLGCLLNSLREHHPARYDNDEALHHLERAVELIPDDDPMRSDLLNQLAHARIVRTDQGQADLEGVDRTIALLNESMRVPSQSPGFGSQTHGAYAAALSQRHALSHSSDDLDGAIRHLTAAFRQTAVDDVNRVVYLQNLSINLYERYQAGGDLQDLHTAARYIQEVNSVLAGAAGAGFADLHLVGQELPYLEHGLVQMQFMLATTSRSGAGMAASVEAMRRLQAAMPEDDPGRLELDADLGLMLLLTSFFGGTLRDRLDGLALMSESVAEMPERHPKRPLLLLRTATALLMTSFTPYNKRGVESAEKLVRDAVAAVEPDSPEGLRATTLHAVLCHARFAHGRSPADADLAVELARAARERIADRPPSPLGTLLAQVLSDVLRARSGPGDHEAARRTGAAGLREAATVVLLQASAEPALQMARTASERALTLARWCLADGDLPGAVEALELGRGQVLHASTTTSDVPALLREADRADLAEEWEGGALAPAPNDLGALLAGAGSLLGALDEGAELPLPDDLRQRALAALARSRVNTALMSPPTAEETAATLHRAGAHALVYLLPPGGGSAGRAVVVTHDARVATVDLGLLRRDSLDVLATYQEAHRYRQDTLDRDASPAERTKAHARWLGALEELCDWAGTVVMAPLLRSPLIREAGPEPHLILVPFGDLGGVPWHAALLSSGLRHGGRPVRAVHRLVLSYAASARQLTEVLGRTRLRPDAAPVIVGNPDGSLPGATTEARHLHAALYPSGRLLGKVRRAAGRGVPAEVLAALPSRAGAGASVLHLACHARPAGNSPLDACLLLATPEEGSGLLPVHEILRQARGRPLGAPGGLVVLDACVSDHATGDFDEALTLSTAFLSAGATGVVGSRWEVLDGLTGLMMYVFHDRLRRGSPPVHALRETQLWLLDPHREVPEDMPRAVADILNDGDPAALELWAAFSCQGL</sequence>